<keyword evidence="5" id="KW-1185">Reference proteome</keyword>
<evidence type="ECO:0000256" key="2">
    <source>
        <dbReference type="ARBA" id="ARBA00022801"/>
    </source>
</evidence>
<gene>
    <name evidence="4" type="ORF">CYCCA115_LOCUS2366</name>
</gene>
<evidence type="ECO:0000313" key="4">
    <source>
        <dbReference type="EMBL" id="CAJ1931385.1"/>
    </source>
</evidence>
<dbReference type="PANTHER" id="PTHR42776:SF13">
    <property type="entry name" value="DIPEPTIDYL-PEPTIDASE 5"/>
    <property type="match status" value="1"/>
</dbReference>
<reference evidence="4" key="1">
    <citation type="submission" date="2023-08" db="EMBL/GenBank/DDBJ databases">
        <authorList>
            <person name="Audoor S."/>
            <person name="Bilcke G."/>
        </authorList>
    </citation>
    <scope>NUCLEOTIDE SEQUENCE</scope>
</reference>
<dbReference type="EMBL" id="CAKOGP040000147">
    <property type="protein sequence ID" value="CAJ1931385.1"/>
    <property type="molecule type" value="Genomic_DNA"/>
</dbReference>
<organism evidence="4 5">
    <name type="scientific">Cylindrotheca closterium</name>
    <dbReference type="NCBI Taxonomy" id="2856"/>
    <lineage>
        <taxon>Eukaryota</taxon>
        <taxon>Sar</taxon>
        <taxon>Stramenopiles</taxon>
        <taxon>Ochrophyta</taxon>
        <taxon>Bacillariophyta</taxon>
        <taxon>Bacillariophyceae</taxon>
        <taxon>Bacillariophycidae</taxon>
        <taxon>Bacillariales</taxon>
        <taxon>Bacillariaceae</taxon>
        <taxon>Cylindrotheca</taxon>
    </lineage>
</organism>
<dbReference type="Gene3D" id="3.40.50.1820">
    <property type="entry name" value="alpha/beta hydrolase"/>
    <property type="match status" value="1"/>
</dbReference>
<keyword evidence="1" id="KW-0732">Signal</keyword>
<proteinExistence type="predicted"/>
<dbReference type="Pfam" id="PF00326">
    <property type="entry name" value="Peptidase_S9"/>
    <property type="match status" value="1"/>
</dbReference>
<dbReference type="SUPFAM" id="SSF53474">
    <property type="entry name" value="alpha/beta-Hydrolases"/>
    <property type="match status" value="1"/>
</dbReference>
<dbReference type="InterPro" id="IPR001375">
    <property type="entry name" value="Peptidase_S9_cat"/>
</dbReference>
<evidence type="ECO:0000256" key="1">
    <source>
        <dbReference type="ARBA" id="ARBA00022729"/>
    </source>
</evidence>
<protein>
    <recommendedName>
        <fullName evidence="3">Peptidase S9 prolyl oligopeptidase catalytic domain-containing protein</fullName>
    </recommendedName>
</protein>
<evidence type="ECO:0000313" key="5">
    <source>
        <dbReference type="Proteomes" id="UP001295423"/>
    </source>
</evidence>
<evidence type="ECO:0000259" key="3">
    <source>
        <dbReference type="Pfam" id="PF00326"/>
    </source>
</evidence>
<accession>A0AAD2FH77</accession>
<sequence length="865" mass="97663">MSSGYQEPSDLFKRLFLPPKNPSLTLSSDQQWMVISQEPPLPSIELLARTEEKLAGIRFDPQMWTPSRMDFATSLVLQHLESGKQQNMELPTNSEGIRYIRFHPKLPIFVFASKIKGEPMLELYKCQLNESSDNQWSIHPIPLPEETKRMNFIYGCSYQFTSDGASLLVKVVPKDYSKGPPIKPTSTGPAIQVVAKNARKAPGRTYQDLLKNPHDEAKFHYYFTTQLLCIDGITATATNEDALKIRVLPQCGEVCIFQSIQSSPCGRFLLVQLTTDLSYSVTLRRFGKSIELWDLFSSNKTVVQKIPVDDEIPLSYDACSRHPRSFFFHPCKDCTLIHAQALDGGDPANNVDLVDGERDALYLQDVELLDVSGEGKIVIKEATKWVGMEWRFDDVEFGASGIAFLDEYRWKDRMERKWILPASGGGTKQLLWERSWEDRYKSPGAPLTRRSGERNQYFVVQPTPNSLYLRGAGASPLGDRPFLDLLEFEENEEGESSSSTTPVKKTMTRLWRCKAPVEGDLLDAALETGGVLPSDEERQDVFESFVSLLPDNESIMISRESKTTPRNYYLTKLPSKEKKIETKEIQITTFEHPQPDLLGVTKELVHYKRNDGVDLTANLYLPPNYDGTKRPTLFWAYPREFKDSKAAGQVKGSKHKFVSASWASPIHWAAKGWAIMDDFSLPVIGEGDAQPNDTFIEQLVAGATAAVEYAKERGVCDPDRCAVGGHSYGAFMTSHLLSHTTLFAAGMARSGAYNRTLTPMSFQSEDRSMWEAPDTYIKMSPLMHVKKYSEQAKVGKMLLIHGEVDENSGTHPMQSERYFAALKAFGIESKLVVLPHERHSYRAKESILHMAYEQETWLSSLEENK</sequence>
<comment type="caution">
    <text evidence="4">The sequence shown here is derived from an EMBL/GenBank/DDBJ whole genome shotgun (WGS) entry which is preliminary data.</text>
</comment>
<keyword evidence="2" id="KW-0378">Hydrolase</keyword>
<feature type="domain" description="Peptidase S9 prolyl oligopeptidase catalytic" evidence="3">
    <location>
        <begin position="704"/>
        <end position="858"/>
    </location>
</feature>
<dbReference type="InterPro" id="IPR029058">
    <property type="entry name" value="AB_hydrolase_fold"/>
</dbReference>
<dbReference type="GO" id="GO:0006508">
    <property type="term" value="P:proteolysis"/>
    <property type="evidence" value="ECO:0007669"/>
    <property type="project" value="InterPro"/>
</dbReference>
<dbReference type="PANTHER" id="PTHR42776">
    <property type="entry name" value="SERINE PEPTIDASE S9 FAMILY MEMBER"/>
    <property type="match status" value="1"/>
</dbReference>
<name>A0AAD2FH77_9STRA</name>
<dbReference type="Proteomes" id="UP001295423">
    <property type="component" value="Unassembled WGS sequence"/>
</dbReference>
<dbReference type="AlphaFoldDB" id="A0AAD2FH77"/>
<dbReference type="GO" id="GO:0004252">
    <property type="term" value="F:serine-type endopeptidase activity"/>
    <property type="evidence" value="ECO:0007669"/>
    <property type="project" value="TreeGrafter"/>
</dbReference>